<evidence type="ECO:0000259" key="8">
    <source>
        <dbReference type="Pfam" id="PF00892"/>
    </source>
</evidence>
<feature type="compositionally biased region" description="Polar residues" evidence="7">
    <location>
        <begin position="316"/>
        <end position="325"/>
    </location>
</feature>
<feature type="transmembrane region" description="Helical" evidence="6">
    <location>
        <begin position="224"/>
        <end position="246"/>
    </location>
</feature>
<dbReference type="EMBL" id="OU503043">
    <property type="protein sequence ID" value="CAI9765756.1"/>
    <property type="molecule type" value="Genomic_DNA"/>
</dbReference>
<evidence type="ECO:0000256" key="7">
    <source>
        <dbReference type="SAM" id="MobiDB-lite"/>
    </source>
</evidence>
<keyword evidence="3 6" id="KW-0812">Transmembrane</keyword>
<evidence type="ECO:0000256" key="2">
    <source>
        <dbReference type="ARBA" id="ARBA00007635"/>
    </source>
</evidence>
<accession>A0AAD1ZD69</accession>
<evidence type="ECO:0000256" key="6">
    <source>
        <dbReference type="RuleBase" id="RU363077"/>
    </source>
</evidence>
<feature type="compositionally biased region" description="Polar residues" evidence="7">
    <location>
        <begin position="288"/>
        <end position="298"/>
    </location>
</feature>
<dbReference type="InterPro" id="IPR000620">
    <property type="entry name" value="EamA_dom"/>
</dbReference>
<feature type="transmembrane region" description="Helical" evidence="6">
    <location>
        <begin position="194"/>
        <end position="217"/>
    </location>
</feature>
<sequence>MGLEDYKPAIVMVALQFIYAGVTLFTRVALVHDMSSRVFVVYRQSIAFSVIAPIAYFARRKTRCCIGWKSFCVTINQNIYFQGLYLASSSAAGALGNLVPAGLHHGVREIAYSKLEKYGEDHWHNNLRYGCSSHGSAESSCCWSLWLILQVPVSASYPDHLSLTAWMCLFAALQSAVVALILEPDMKVWRLNSYLEFLCCLYAGVSSAVTFFAQAWCIAQRGPLFSAMFNPLLTVIVTVLACVFLHEEMYTGSMVGSVAVIVGLYVVLWGKAKENEETMNVDPRQIKKQSNQKPLSSEPSDETSRRIDLEEPLLSDKSTYNGDNI</sequence>
<organism evidence="9 10">
    <name type="scientific">Fraxinus pennsylvanica</name>
    <dbReference type="NCBI Taxonomy" id="56036"/>
    <lineage>
        <taxon>Eukaryota</taxon>
        <taxon>Viridiplantae</taxon>
        <taxon>Streptophyta</taxon>
        <taxon>Embryophyta</taxon>
        <taxon>Tracheophyta</taxon>
        <taxon>Spermatophyta</taxon>
        <taxon>Magnoliopsida</taxon>
        <taxon>eudicotyledons</taxon>
        <taxon>Gunneridae</taxon>
        <taxon>Pentapetalae</taxon>
        <taxon>asterids</taxon>
        <taxon>lamiids</taxon>
        <taxon>Lamiales</taxon>
        <taxon>Oleaceae</taxon>
        <taxon>Oleeae</taxon>
        <taxon>Fraxinus</taxon>
    </lineage>
</organism>
<dbReference type="AlphaFoldDB" id="A0AAD1ZD69"/>
<evidence type="ECO:0000256" key="5">
    <source>
        <dbReference type="ARBA" id="ARBA00023136"/>
    </source>
</evidence>
<evidence type="ECO:0000313" key="10">
    <source>
        <dbReference type="Proteomes" id="UP000834106"/>
    </source>
</evidence>
<reference evidence="9" key="1">
    <citation type="submission" date="2023-05" db="EMBL/GenBank/DDBJ databases">
        <authorList>
            <person name="Huff M."/>
        </authorList>
    </citation>
    <scope>NUCLEOTIDE SEQUENCE</scope>
</reference>
<feature type="domain" description="EamA" evidence="8">
    <location>
        <begin position="140"/>
        <end position="268"/>
    </location>
</feature>
<keyword evidence="10" id="KW-1185">Reference proteome</keyword>
<evidence type="ECO:0000256" key="1">
    <source>
        <dbReference type="ARBA" id="ARBA00004141"/>
    </source>
</evidence>
<dbReference type="Pfam" id="PF00892">
    <property type="entry name" value="EamA"/>
    <property type="match status" value="1"/>
</dbReference>
<evidence type="ECO:0000256" key="3">
    <source>
        <dbReference type="ARBA" id="ARBA00022692"/>
    </source>
</evidence>
<comment type="subcellular location">
    <subcellularLocation>
        <location evidence="1 6">Membrane</location>
        <topology evidence="1 6">Multi-pass membrane protein</topology>
    </subcellularLocation>
</comment>
<feature type="transmembrane region" description="Helical" evidence="6">
    <location>
        <begin position="9"/>
        <end position="29"/>
    </location>
</feature>
<name>A0AAD1ZD69_9LAMI</name>
<feature type="transmembrane region" description="Helical" evidence="6">
    <location>
        <begin position="41"/>
        <end position="58"/>
    </location>
</feature>
<gene>
    <name evidence="9" type="ORF">FPE_LOCUS13186</name>
</gene>
<keyword evidence="4 6" id="KW-1133">Transmembrane helix</keyword>
<proteinExistence type="inferred from homology"/>
<feature type="transmembrane region" description="Helical" evidence="6">
    <location>
        <begin position="252"/>
        <end position="270"/>
    </location>
</feature>
<evidence type="ECO:0000256" key="4">
    <source>
        <dbReference type="ARBA" id="ARBA00022989"/>
    </source>
</evidence>
<feature type="region of interest" description="Disordered" evidence="7">
    <location>
        <begin position="279"/>
        <end position="325"/>
    </location>
</feature>
<evidence type="ECO:0000313" key="9">
    <source>
        <dbReference type="EMBL" id="CAI9765756.1"/>
    </source>
</evidence>
<dbReference type="Proteomes" id="UP000834106">
    <property type="component" value="Chromosome 8"/>
</dbReference>
<dbReference type="GO" id="GO:0016020">
    <property type="term" value="C:membrane"/>
    <property type="evidence" value="ECO:0007669"/>
    <property type="project" value="UniProtKB-SubCell"/>
</dbReference>
<dbReference type="SUPFAM" id="SSF103481">
    <property type="entry name" value="Multidrug resistance efflux transporter EmrE"/>
    <property type="match status" value="1"/>
</dbReference>
<keyword evidence="5 6" id="KW-0472">Membrane</keyword>
<dbReference type="InterPro" id="IPR037185">
    <property type="entry name" value="EmrE-like"/>
</dbReference>
<protein>
    <recommendedName>
        <fullName evidence="6">WAT1-related protein</fullName>
    </recommendedName>
</protein>
<dbReference type="InterPro" id="IPR030184">
    <property type="entry name" value="WAT1-related"/>
</dbReference>
<comment type="similarity">
    <text evidence="2 6">Belongs to the drug/metabolite transporter (DMT) superfamily. Plant drug/metabolite exporter (P-DME) (TC 2.A.7.4) family.</text>
</comment>
<dbReference type="GO" id="GO:0022857">
    <property type="term" value="F:transmembrane transporter activity"/>
    <property type="evidence" value="ECO:0007669"/>
    <property type="project" value="InterPro"/>
</dbReference>
<feature type="transmembrane region" description="Helical" evidence="6">
    <location>
        <begin position="163"/>
        <end position="182"/>
    </location>
</feature>
<dbReference type="PANTHER" id="PTHR31218">
    <property type="entry name" value="WAT1-RELATED PROTEIN"/>
    <property type="match status" value="1"/>
</dbReference>